<dbReference type="Pfam" id="PF07883">
    <property type="entry name" value="Cupin_2"/>
    <property type="match status" value="1"/>
</dbReference>
<evidence type="ECO:0000313" key="3">
    <source>
        <dbReference type="Proteomes" id="UP000595857"/>
    </source>
</evidence>
<organism evidence="2 3">
    <name type="scientific">Devosia rhizoryzae</name>
    <dbReference type="NCBI Taxonomy" id="2774137"/>
    <lineage>
        <taxon>Bacteria</taxon>
        <taxon>Pseudomonadati</taxon>
        <taxon>Pseudomonadota</taxon>
        <taxon>Alphaproteobacteria</taxon>
        <taxon>Hyphomicrobiales</taxon>
        <taxon>Devosiaceae</taxon>
        <taxon>Devosia</taxon>
    </lineage>
</organism>
<dbReference type="InterPro" id="IPR014710">
    <property type="entry name" value="RmlC-like_jellyroll"/>
</dbReference>
<dbReference type="InterPro" id="IPR053146">
    <property type="entry name" value="QDO-like"/>
</dbReference>
<name>A0ABX7C2F6_9HYPH</name>
<keyword evidence="3" id="KW-1185">Reference proteome</keyword>
<sequence length="149" mass="15917">MTDTQAYHLLGNIIRFQADGARTNGAYSLAEITTAPGAGTPPHRQKDDDEAFYVLEGTYEFMHNGKNVTAGPGQFLFVAKGETHAFRNAGSAAARMLVINSPAGLHENFFREAGDPIGADQPMPAPSAPDMPRLGAAAARYGIEFLPPR</sequence>
<evidence type="ECO:0000259" key="1">
    <source>
        <dbReference type="Pfam" id="PF07883"/>
    </source>
</evidence>
<feature type="domain" description="Cupin type-2" evidence="1">
    <location>
        <begin position="32"/>
        <end position="99"/>
    </location>
</feature>
<accession>A0ABX7C2F6</accession>
<evidence type="ECO:0000313" key="2">
    <source>
        <dbReference type="EMBL" id="QQR38416.1"/>
    </source>
</evidence>
<dbReference type="Gene3D" id="2.60.120.10">
    <property type="entry name" value="Jelly Rolls"/>
    <property type="match status" value="1"/>
</dbReference>
<dbReference type="SUPFAM" id="SSF51182">
    <property type="entry name" value="RmlC-like cupins"/>
    <property type="match status" value="1"/>
</dbReference>
<dbReference type="EMBL" id="CP068046">
    <property type="protein sequence ID" value="QQR38416.1"/>
    <property type="molecule type" value="Genomic_DNA"/>
</dbReference>
<dbReference type="Proteomes" id="UP000595857">
    <property type="component" value="Chromosome"/>
</dbReference>
<dbReference type="InterPro" id="IPR011051">
    <property type="entry name" value="RmlC_Cupin_sf"/>
</dbReference>
<dbReference type="PANTHER" id="PTHR36440">
    <property type="entry name" value="PUTATIVE (AFU_ORTHOLOGUE AFUA_8G07350)-RELATED"/>
    <property type="match status" value="1"/>
</dbReference>
<proteinExistence type="predicted"/>
<protein>
    <submittedName>
        <fullName evidence="2">Cupin domain-containing protein</fullName>
    </submittedName>
</protein>
<dbReference type="RefSeq" id="WP_201630748.1">
    <property type="nucleotide sequence ID" value="NZ_CP068046.1"/>
</dbReference>
<reference evidence="2 3" key="1">
    <citation type="submission" date="2021-01" db="EMBL/GenBank/DDBJ databases">
        <title>Genome seq and assembly of Devosia sp. LEGU1.</title>
        <authorList>
            <person name="Chhetri G."/>
        </authorList>
    </citation>
    <scope>NUCLEOTIDE SEQUENCE [LARGE SCALE GENOMIC DNA]</scope>
    <source>
        <strain evidence="2 3">LEGU1</strain>
    </source>
</reference>
<gene>
    <name evidence="2" type="ORF">JI748_11570</name>
</gene>
<dbReference type="InterPro" id="IPR013096">
    <property type="entry name" value="Cupin_2"/>
</dbReference>
<dbReference type="PANTHER" id="PTHR36440:SF1">
    <property type="entry name" value="PUTATIVE (AFU_ORTHOLOGUE AFUA_8G07350)-RELATED"/>
    <property type="match status" value="1"/>
</dbReference>